<feature type="signal peptide" evidence="5">
    <location>
        <begin position="1"/>
        <end position="36"/>
    </location>
</feature>
<evidence type="ECO:0000256" key="3">
    <source>
        <dbReference type="ARBA" id="ARBA00022801"/>
    </source>
</evidence>
<comment type="caution">
    <text evidence="7">The sequence shown here is derived from an EMBL/GenBank/DDBJ whole genome shotgun (WGS) entry which is preliminary data.</text>
</comment>
<dbReference type="InterPro" id="IPR013780">
    <property type="entry name" value="Glyco_hydro_b"/>
</dbReference>
<feature type="chain" id="PRO_5045376430" evidence="5">
    <location>
        <begin position="37"/>
        <end position="628"/>
    </location>
</feature>
<dbReference type="InterPro" id="IPR035992">
    <property type="entry name" value="Ricin_B-like_lectins"/>
</dbReference>
<comment type="similarity">
    <text evidence="1 4">Belongs to the glycosyl hydrolase 30 family.</text>
</comment>
<evidence type="ECO:0000256" key="1">
    <source>
        <dbReference type="ARBA" id="ARBA00005382"/>
    </source>
</evidence>
<evidence type="ECO:0000256" key="4">
    <source>
        <dbReference type="RuleBase" id="RU361188"/>
    </source>
</evidence>
<dbReference type="PROSITE" id="PS50231">
    <property type="entry name" value="RICIN_B_LECTIN"/>
    <property type="match status" value="1"/>
</dbReference>
<dbReference type="InterPro" id="IPR017853">
    <property type="entry name" value="GH"/>
</dbReference>
<dbReference type="PANTHER" id="PTHR11069">
    <property type="entry name" value="GLUCOSYLCERAMIDASE"/>
    <property type="match status" value="1"/>
</dbReference>
<dbReference type="RefSeq" id="WP_273942521.1">
    <property type="nucleotide sequence ID" value="NZ_CP097263.1"/>
</dbReference>
<keyword evidence="3 4" id="KW-0378">Hydrolase</keyword>
<evidence type="ECO:0000313" key="7">
    <source>
        <dbReference type="EMBL" id="MFC0541466.1"/>
    </source>
</evidence>
<dbReference type="Gene3D" id="2.80.10.50">
    <property type="match status" value="3"/>
</dbReference>
<protein>
    <submittedName>
        <fullName evidence="7">RICIN domain-containing protein</fullName>
    </submittedName>
</protein>
<evidence type="ECO:0000256" key="2">
    <source>
        <dbReference type="ARBA" id="ARBA00022729"/>
    </source>
</evidence>
<dbReference type="SUPFAM" id="SSF51445">
    <property type="entry name" value="(Trans)glycosidases"/>
    <property type="match status" value="1"/>
</dbReference>
<name>A0ABV6MNN2_9PSEU</name>
<dbReference type="InterPro" id="IPR001139">
    <property type="entry name" value="Glyco_hydro_30"/>
</dbReference>
<organism evidence="7 8">
    <name type="scientific">Kutzneria chonburiensis</name>
    <dbReference type="NCBI Taxonomy" id="1483604"/>
    <lineage>
        <taxon>Bacteria</taxon>
        <taxon>Bacillati</taxon>
        <taxon>Actinomycetota</taxon>
        <taxon>Actinomycetes</taxon>
        <taxon>Pseudonocardiales</taxon>
        <taxon>Pseudonocardiaceae</taxon>
        <taxon>Kutzneria</taxon>
    </lineage>
</organism>
<keyword evidence="8" id="KW-1185">Reference proteome</keyword>
<gene>
    <name evidence="7" type="ORF">ACFFH7_08220</name>
</gene>
<dbReference type="InterPro" id="IPR006311">
    <property type="entry name" value="TAT_signal"/>
</dbReference>
<dbReference type="Proteomes" id="UP001589810">
    <property type="component" value="Unassembled WGS sequence"/>
</dbReference>
<evidence type="ECO:0000313" key="8">
    <source>
        <dbReference type="Proteomes" id="UP001589810"/>
    </source>
</evidence>
<dbReference type="SUPFAM" id="SSF51011">
    <property type="entry name" value="Glycosyl hydrolase domain"/>
    <property type="match status" value="1"/>
</dbReference>
<proteinExistence type="inferred from homology"/>
<keyword evidence="2 5" id="KW-0732">Signal</keyword>
<dbReference type="Gene3D" id="3.20.20.80">
    <property type="entry name" value="Glycosidases"/>
    <property type="match status" value="1"/>
</dbReference>
<dbReference type="SUPFAM" id="SSF50370">
    <property type="entry name" value="Ricin B-like lectins"/>
    <property type="match status" value="1"/>
</dbReference>
<dbReference type="Gene3D" id="2.60.40.1180">
    <property type="entry name" value="Golgi alpha-mannosidase II"/>
    <property type="match status" value="1"/>
</dbReference>
<dbReference type="SMART" id="SM00458">
    <property type="entry name" value="RICIN"/>
    <property type="match status" value="1"/>
</dbReference>
<dbReference type="InterPro" id="IPR000772">
    <property type="entry name" value="Ricin_B_lectin"/>
</dbReference>
<dbReference type="InterPro" id="IPR033452">
    <property type="entry name" value="GH30_C"/>
</dbReference>
<feature type="domain" description="Ricin B lectin" evidence="6">
    <location>
        <begin position="488"/>
        <end position="625"/>
    </location>
</feature>
<keyword evidence="4" id="KW-0326">Glycosidase</keyword>
<reference evidence="7 8" key="1">
    <citation type="submission" date="2024-09" db="EMBL/GenBank/DDBJ databases">
        <authorList>
            <person name="Sun Q."/>
            <person name="Mori K."/>
        </authorList>
    </citation>
    <scope>NUCLEOTIDE SEQUENCE [LARGE SCALE GENOMIC DNA]</scope>
    <source>
        <strain evidence="7 8">TBRC 1432</strain>
    </source>
</reference>
<evidence type="ECO:0000256" key="5">
    <source>
        <dbReference type="SAM" id="SignalP"/>
    </source>
</evidence>
<evidence type="ECO:0000259" key="6">
    <source>
        <dbReference type="SMART" id="SM00458"/>
    </source>
</evidence>
<dbReference type="EMBL" id="JBHLUD010000002">
    <property type="protein sequence ID" value="MFC0541466.1"/>
    <property type="molecule type" value="Genomic_DNA"/>
</dbReference>
<accession>A0ABV6MNN2</accession>
<dbReference type="InterPro" id="IPR033453">
    <property type="entry name" value="Glyco_hydro_30_TIM-barrel"/>
</dbReference>
<dbReference type="PROSITE" id="PS51318">
    <property type="entry name" value="TAT"/>
    <property type="match status" value="1"/>
</dbReference>
<dbReference type="Pfam" id="PF00652">
    <property type="entry name" value="Ricin_B_lectin"/>
    <property type="match status" value="1"/>
</dbReference>
<dbReference type="Pfam" id="PF17189">
    <property type="entry name" value="Glyco_hydro_30C"/>
    <property type="match status" value="1"/>
</dbReference>
<dbReference type="Pfam" id="PF02055">
    <property type="entry name" value="Glyco_hydro_30"/>
    <property type="match status" value="1"/>
</dbReference>
<dbReference type="PRINTS" id="PR00843">
    <property type="entry name" value="GLHYDRLASE30"/>
</dbReference>
<dbReference type="PANTHER" id="PTHR11069:SF23">
    <property type="entry name" value="LYSOSOMAL ACID GLUCOSYLCERAMIDASE"/>
    <property type="match status" value="1"/>
</dbReference>
<sequence>MTSTKSRHRLLAGCAAAALVASAAAYAVTQAPPAFAATTANVWLTTPDQSNKLTQKTPVSFGSPGSGPVITIDPNTTYQSMVGFGASLTDAAAWNIANSSARNSIMTSLFSPTGGIGLSWLRQPLGASDFSRSFYSYDDGSADPSLSRFSVAHDQSYILPLVTQAKQLNPAASVMVVPWSAPGWMKTNNNLVGGSLSTNYESTFADYLVKSVQAYQSAGVPVQYLAVQNEPQNQPGGYPGMLMDANQQARIINNLAPKLSQAGLSTKILAWDHNWDNPGYATSVLSQTGSNTAGSAWHCYGGDPSAQTGVHNQFPGKDIFFTECSGTESGNTFADSLVWQGRNLAVGATRNWARSVSLWNMALDADHGPVIGSCGNCMGLVTVNGGSVTYNADYYVLGHLAKFVKPGAVRINSTAQSQGGIENVAFKNPDGTIALVAVNSGGTQNFQVSYNGQSFGYSLPGGSMATFTWPGTGGTTPPPTGIDSSKWYSVTAQVSSKCLDAANRGTADGTALQQWSCTAATNQQWQFRSTGDGYYQVVNRNAANLAWDVSGGAGATGDGVTVQLWSYVGGSNQQWQAVDNGNGSYRFVARNSTKCLDVRDQSTSDGGLLQQWTCSGGPAQSFQLTAQS</sequence>